<evidence type="ECO:0000256" key="1">
    <source>
        <dbReference type="SAM" id="Phobius"/>
    </source>
</evidence>
<reference evidence="2" key="1">
    <citation type="submission" date="2015-10" db="EMBL/GenBank/DDBJ databases">
        <title>Evolution of the mating-type locus in an isomorphic haploid-diploid life cycle and isogamy.</title>
        <authorList>
            <person name="Yamazaki T."/>
            <person name="Suzuki R."/>
            <person name="Ichihara K."/>
            <person name="Toyoda A."/>
            <person name="Kuwano K."/>
            <person name="Kawano S."/>
        </authorList>
    </citation>
    <scope>NUCLEOTIDE SEQUENCE</scope>
    <source>
        <strain evidence="2">MGEC-1</strain>
    </source>
</reference>
<protein>
    <submittedName>
        <fullName evidence="2">Uncharacterized protein</fullName>
    </submittedName>
</protein>
<organism evidence="2">
    <name type="scientific">Ulva partita</name>
    <dbReference type="NCBI Taxonomy" id="1605170"/>
    <lineage>
        <taxon>Eukaryota</taxon>
        <taxon>Viridiplantae</taxon>
        <taxon>Chlorophyta</taxon>
        <taxon>core chlorophytes</taxon>
        <taxon>Ulvophyceae</taxon>
        <taxon>OUU clade</taxon>
        <taxon>Ulvales</taxon>
        <taxon>Ulvaceae</taxon>
        <taxon>Ulva</taxon>
    </lineage>
</organism>
<accession>A0A1C9ZWC9</accession>
<proteinExistence type="evidence at transcript level"/>
<dbReference type="AlphaFoldDB" id="A0A1C9ZWC9"/>
<sequence>MFNCSWIDLKHVLVCSRRLSIRPDPVKVQSEFFGRCPALCVTLLSAGMNGNKQPSIPSIPIRNGIGRGQIGMSDILLPPFQNRKVLAFLVVPSSLPVFCANLLSLRFFTVGRQSRNR</sequence>
<evidence type="ECO:0000313" key="2">
    <source>
        <dbReference type="EMBL" id="BAV58337.1"/>
    </source>
</evidence>
<gene>
    <name evidence="2" type="primary">6965f</name>
</gene>
<feature type="transmembrane region" description="Helical" evidence="1">
    <location>
        <begin position="85"/>
        <end position="108"/>
    </location>
</feature>
<keyword evidence="1" id="KW-0812">Transmembrane</keyword>
<keyword evidence="1" id="KW-0472">Membrane</keyword>
<dbReference type="EMBL" id="LC088649">
    <property type="protein sequence ID" value="BAV58337.1"/>
    <property type="molecule type" value="mRNA"/>
</dbReference>
<name>A0A1C9ZWC9_9CHLO</name>
<keyword evidence="1" id="KW-1133">Transmembrane helix</keyword>